<dbReference type="Proteomes" id="UP000823865">
    <property type="component" value="Unassembled WGS sequence"/>
</dbReference>
<organism evidence="1 2">
    <name type="scientific">Candidatus Paraprevotella stercoravium</name>
    <dbReference type="NCBI Taxonomy" id="2838725"/>
    <lineage>
        <taxon>Bacteria</taxon>
        <taxon>Pseudomonadati</taxon>
        <taxon>Bacteroidota</taxon>
        <taxon>Bacteroidia</taxon>
        <taxon>Bacteroidales</taxon>
        <taxon>Prevotellaceae</taxon>
        <taxon>Paraprevotella</taxon>
    </lineage>
</organism>
<accession>A0A9E2L5S6</accession>
<feature type="non-terminal residue" evidence="1">
    <location>
        <position position="91"/>
    </location>
</feature>
<reference evidence="1" key="2">
    <citation type="submission" date="2021-04" db="EMBL/GenBank/DDBJ databases">
        <authorList>
            <person name="Gilroy R."/>
        </authorList>
    </citation>
    <scope>NUCLEOTIDE SEQUENCE</scope>
    <source>
        <strain evidence="1">G3-2149</strain>
    </source>
</reference>
<evidence type="ECO:0000313" key="1">
    <source>
        <dbReference type="EMBL" id="MBU3852614.1"/>
    </source>
</evidence>
<evidence type="ECO:0000313" key="2">
    <source>
        <dbReference type="Proteomes" id="UP000823865"/>
    </source>
</evidence>
<proteinExistence type="predicted"/>
<sequence>MSDVFKNIADAVDSNSVRRGFSDLFTASKAALDKLQSGLAGALPSVPGMPVAKFGDLSVGIDTHPTVTPPSPVMPVPHVGKVYDLMADLMA</sequence>
<protein>
    <submittedName>
        <fullName evidence="1">Uncharacterized protein</fullName>
    </submittedName>
</protein>
<gene>
    <name evidence="1" type="ORF">H9789_02060</name>
</gene>
<name>A0A9E2L5S6_9BACT</name>
<reference evidence="1" key="1">
    <citation type="journal article" date="2021" name="PeerJ">
        <title>Extensive microbial diversity within the chicken gut microbiome revealed by metagenomics and culture.</title>
        <authorList>
            <person name="Gilroy R."/>
            <person name="Ravi A."/>
            <person name="Getino M."/>
            <person name="Pursley I."/>
            <person name="Horton D.L."/>
            <person name="Alikhan N.F."/>
            <person name="Baker D."/>
            <person name="Gharbi K."/>
            <person name="Hall N."/>
            <person name="Watson M."/>
            <person name="Adriaenssens E.M."/>
            <person name="Foster-Nyarko E."/>
            <person name="Jarju S."/>
            <person name="Secka A."/>
            <person name="Antonio M."/>
            <person name="Oren A."/>
            <person name="Chaudhuri R.R."/>
            <person name="La Ragione R."/>
            <person name="Hildebrand F."/>
            <person name="Pallen M.J."/>
        </authorList>
    </citation>
    <scope>NUCLEOTIDE SEQUENCE</scope>
    <source>
        <strain evidence="1">G3-2149</strain>
    </source>
</reference>
<comment type="caution">
    <text evidence="1">The sequence shown here is derived from an EMBL/GenBank/DDBJ whole genome shotgun (WGS) entry which is preliminary data.</text>
</comment>
<dbReference type="EMBL" id="JAHLFU010000034">
    <property type="protein sequence ID" value="MBU3852614.1"/>
    <property type="molecule type" value="Genomic_DNA"/>
</dbReference>
<dbReference type="AlphaFoldDB" id="A0A9E2L5S6"/>